<feature type="compositionally biased region" description="Polar residues" evidence="6">
    <location>
        <begin position="534"/>
        <end position="549"/>
    </location>
</feature>
<dbReference type="Pfam" id="PF01167">
    <property type="entry name" value="Tub"/>
    <property type="match status" value="1"/>
</dbReference>
<reference evidence="10" key="1">
    <citation type="submission" date="2021-02" db="EMBL/GenBank/DDBJ databases">
        <authorList>
            <person name="Nowell W R."/>
        </authorList>
    </citation>
    <scope>NUCLEOTIDE SEQUENCE</scope>
</reference>
<accession>A0A814KW74</accession>
<evidence type="ECO:0000313" key="12">
    <source>
        <dbReference type="Proteomes" id="UP000663852"/>
    </source>
</evidence>
<feature type="region of interest" description="Disordered" evidence="6">
    <location>
        <begin position="1022"/>
        <end position="1064"/>
    </location>
</feature>
<feature type="region of interest" description="Disordered" evidence="6">
    <location>
        <begin position="813"/>
        <end position="832"/>
    </location>
</feature>
<dbReference type="Proteomes" id="UP000663852">
    <property type="component" value="Unassembled WGS sequence"/>
</dbReference>
<organism evidence="10 12">
    <name type="scientific">Adineta ricciae</name>
    <name type="common">Rotifer</name>
    <dbReference type="NCBI Taxonomy" id="249248"/>
    <lineage>
        <taxon>Eukaryota</taxon>
        <taxon>Metazoa</taxon>
        <taxon>Spiralia</taxon>
        <taxon>Gnathifera</taxon>
        <taxon>Rotifera</taxon>
        <taxon>Eurotatoria</taxon>
        <taxon>Bdelloidea</taxon>
        <taxon>Adinetida</taxon>
        <taxon>Adinetidae</taxon>
        <taxon>Adineta</taxon>
    </lineage>
</organism>
<proteinExistence type="inferred from homology"/>
<feature type="region of interest" description="Disordered" evidence="6">
    <location>
        <begin position="30"/>
        <end position="52"/>
    </location>
</feature>
<evidence type="ECO:0000256" key="6">
    <source>
        <dbReference type="SAM" id="MobiDB-lite"/>
    </source>
</evidence>
<dbReference type="Gene3D" id="2.130.10.10">
    <property type="entry name" value="YVTN repeat-like/Quinoprotein amine dehydrogenase"/>
    <property type="match status" value="1"/>
</dbReference>
<feature type="region of interest" description="Disordered" evidence="6">
    <location>
        <begin position="858"/>
        <end position="879"/>
    </location>
</feature>
<keyword evidence="5" id="KW-0677">Repeat</keyword>
<feature type="compositionally biased region" description="Polar residues" evidence="6">
    <location>
        <begin position="861"/>
        <end position="879"/>
    </location>
</feature>
<feature type="compositionally biased region" description="Basic residues" evidence="6">
    <location>
        <begin position="621"/>
        <end position="631"/>
    </location>
</feature>
<keyword evidence="3" id="KW-0963">Cytoplasm</keyword>
<dbReference type="AlphaFoldDB" id="A0A814KW74"/>
<dbReference type="Pfam" id="PF24797">
    <property type="entry name" value="Beta-prop_WDR35_TULP_N"/>
    <property type="match status" value="1"/>
</dbReference>
<comment type="subcellular location">
    <subcellularLocation>
        <location evidence="1">Cytoplasm</location>
    </subcellularLocation>
</comment>
<evidence type="ECO:0000256" key="3">
    <source>
        <dbReference type="ARBA" id="ARBA00022490"/>
    </source>
</evidence>
<feature type="domain" description="Tubby C-terminal" evidence="7">
    <location>
        <begin position="1044"/>
        <end position="1158"/>
    </location>
</feature>
<feature type="compositionally biased region" description="Basic and acidic residues" evidence="6">
    <location>
        <begin position="1025"/>
        <end position="1040"/>
    </location>
</feature>
<dbReference type="EMBL" id="CAJNOR010000615">
    <property type="protein sequence ID" value="CAF0962579.1"/>
    <property type="molecule type" value="Genomic_DNA"/>
</dbReference>
<evidence type="ECO:0000256" key="2">
    <source>
        <dbReference type="ARBA" id="ARBA00007129"/>
    </source>
</evidence>
<dbReference type="Proteomes" id="UP000663828">
    <property type="component" value="Unassembled WGS sequence"/>
</dbReference>
<dbReference type="InterPro" id="IPR025659">
    <property type="entry name" value="Tubby-like_C"/>
</dbReference>
<dbReference type="Gene3D" id="3.20.90.10">
    <property type="entry name" value="Tubby Protein, Chain A"/>
    <property type="match status" value="1"/>
</dbReference>
<dbReference type="SUPFAM" id="SSF50978">
    <property type="entry name" value="WD40 repeat-like"/>
    <property type="match status" value="1"/>
</dbReference>
<evidence type="ECO:0000313" key="11">
    <source>
        <dbReference type="Proteomes" id="UP000663828"/>
    </source>
</evidence>
<dbReference type="EMBL" id="CAJNOJ010000080">
    <property type="protein sequence ID" value="CAF1056171.1"/>
    <property type="molecule type" value="Genomic_DNA"/>
</dbReference>
<feature type="compositionally biased region" description="Acidic residues" evidence="6">
    <location>
        <begin position="596"/>
        <end position="612"/>
    </location>
</feature>
<feature type="domain" description="IFT121/TULP4 N-terminal" evidence="8">
    <location>
        <begin position="75"/>
        <end position="375"/>
    </location>
</feature>
<dbReference type="InterPro" id="IPR000007">
    <property type="entry name" value="Tubby_C"/>
</dbReference>
<feature type="compositionally biased region" description="Polar residues" evidence="6">
    <location>
        <begin position="776"/>
        <end position="790"/>
    </location>
</feature>
<feature type="compositionally biased region" description="Low complexity" evidence="6">
    <location>
        <begin position="813"/>
        <end position="828"/>
    </location>
</feature>
<evidence type="ECO:0000256" key="4">
    <source>
        <dbReference type="ARBA" id="ARBA00022574"/>
    </source>
</evidence>
<evidence type="ECO:0000259" key="7">
    <source>
        <dbReference type="Pfam" id="PF01167"/>
    </source>
</evidence>
<feature type="compositionally biased region" description="Polar residues" evidence="6">
    <location>
        <begin position="1051"/>
        <end position="1064"/>
    </location>
</feature>
<dbReference type="PANTHER" id="PTHR16517">
    <property type="entry name" value="TUBBY-RELATED"/>
    <property type="match status" value="1"/>
</dbReference>
<dbReference type="GO" id="GO:0005737">
    <property type="term" value="C:cytoplasm"/>
    <property type="evidence" value="ECO:0007669"/>
    <property type="project" value="UniProtKB-SubCell"/>
</dbReference>
<evidence type="ECO:0000256" key="5">
    <source>
        <dbReference type="ARBA" id="ARBA00022737"/>
    </source>
</evidence>
<feature type="region of interest" description="Disordered" evidence="6">
    <location>
        <begin position="581"/>
        <end position="631"/>
    </location>
</feature>
<dbReference type="InterPro" id="IPR056159">
    <property type="entry name" value="Beta-prop_IFT121_TULP_N"/>
</dbReference>
<keyword evidence="11" id="KW-1185">Reference proteome</keyword>
<dbReference type="OrthoDB" id="8775810at2759"/>
<evidence type="ECO:0000313" key="9">
    <source>
        <dbReference type="EMBL" id="CAF0962579.1"/>
    </source>
</evidence>
<dbReference type="PANTHER" id="PTHR16517:SF2">
    <property type="entry name" value="TUBBY-RELATED PROTEIN 4"/>
    <property type="match status" value="1"/>
</dbReference>
<protein>
    <submittedName>
        <fullName evidence="10">Uncharacterized protein</fullName>
    </submittedName>
</protein>
<gene>
    <name evidence="10" type="ORF">EDS130_LOCUS17680</name>
    <name evidence="9" type="ORF">XAT740_LOCUS11257</name>
</gene>
<evidence type="ECO:0000259" key="8">
    <source>
        <dbReference type="Pfam" id="PF24797"/>
    </source>
</evidence>
<feature type="region of interest" description="Disordered" evidence="6">
    <location>
        <begin position="528"/>
        <end position="549"/>
    </location>
</feature>
<sequence>MYAYVELSSVPRTDSIIQSLSWMSYVSTPPSTSNVTNDENEDPNTIATNNIHNVDDDANRSVSTLSSQQPMNLCDGWLATGNTNNIVSVTYTSKRSDDNLTIPDRTNFNLRAHRTEVCLVSWNVPFQKLATVDEKGVIFVWVKHDNRWSLELINDRSHPVIDMAWSHDGRMTVICYEDGFVLVGSVTGQRYWSTVVNTPQAKISAVTWMPDVSHVILGTTAGNLILMDHHGNTTEGFSLSTQSITQLVYSCNKFYPAAPDSNARKFVNDDYVLACSLANGHVLFLNNYQDPSPISVDTELQNTKIDWSSPGEILAVGGHKRVNDSTYINQIIFYSRRGEFLHRVHIPQLTQPLSALCWAHGNDIIFAACGSYVYTIWITHKSLPSMLTLCQMKIKECLLHNSLQNLDKLYLPNNLKHNLQNSFRSIIKGFLPDQRFLRSFVCNPLKSHLRLQCTMKRVDNETENSSSMPTTPNLSGATYVLYLEYLGGLIPLLTAKRVSKICPDFIIFDPQMKSNQVSLSSSSKIRSQKKHFSSLKSRSSTFHKMNSVQQSTKLLNTNRSSLIPNRNSIYAVENGINQTGDDLLTNKSSSGCSSENDSDLEDDDDDDDDDDDKQTNLQEKRSRKKSKVVKHKHNNKLCTIAANIWGTRFKFYGNSPFLPEILGSVTYKTSFLHLQPRQMTVTVANNYNLRKPVLSYKKSKKDKLLKPMIRKTKQQIRSKIHEEEDDETMIALSSSKLNIAGNIPIAPMSPQLQNVRSSLPSSSPHPRSSSLHETKYSTQPKISTQASPNSNHLLQRTSITTTTMINHRNRPINIDSSAANSSSTSPINLSRSTSPAASIANFIRPISPPCIQVKEPLSPKFSRTSSNNMTNHSAYSRHQSPPILVPSIANNVDASTASATTTLLIDDSSGYDSSENQTNRATNPLASNAPVTSIISTVPESCFEPETYRNLYPFNSNQQKKLSLSDPTLNQTTKLSRQSQQTTDAMVAAANSHLSASSLQREISNENEEVHTDEEIVHLNSCEENLTKEKRTSSRNDSRKRYSSPRHRMMTCTSGTNDSLTRLSPSPELDQLINRSDQPNDSSFYVMQNRPPLWNEQSQVYQLDFGGRVTLESAKNFQIEFKGKQVIQFGRIENNCYTLDFEWPFSPLQAFAVALANITQRLK</sequence>
<name>A0A814KW74_ADIRI</name>
<dbReference type="SUPFAM" id="SSF54518">
    <property type="entry name" value="Tubby C-terminal domain-like"/>
    <property type="match status" value="1"/>
</dbReference>
<dbReference type="InterPro" id="IPR036322">
    <property type="entry name" value="WD40_repeat_dom_sf"/>
</dbReference>
<keyword evidence="4" id="KW-0853">WD repeat</keyword>
<comment type="similarity">
    <text evidence="2">Belongs to the TUB family.</text>
</comment>
<dbReference type="InterPro" id="IPR015943">
    <property type="entry name" value="WD40/YVTN_repeat-like_dom_sf"/>
</dbReference>
<evidence type="ECO:0000256" key="1">
    <source>
        <dbReference type="ARBA" id="ARBA00004496"/>
    </source>
</evidence>
<feature type="region of interest" description="Disordered" evidence="6">
    <location>
        <begin position="959"/>
        <end position="980"/>
    </location>
</feature>
<feature type="region of interest" description="Disordered" evidence="6">
    <location>
        <begin position="753"/>
        <end position="790"/>
    </location>
</feature>
<evidence type="ECO:0000313" key="10">
    <source>
        <dbReference type="EMBL" id="CAF1056171.1"/>
    </source>
</evidence>
<comment type="caution">
    <text evidence="10">The sequence shown here is derived from an EMBL/GenBank/DDBJ whole genome shotgun (WGS) entry which is preliminary data.</text>
</comment>
<feature type="compositionally biased region" description="Low complexity" evidence="6">
    <location>
        <begin position="756"/>
        <end position="769"/>
    </location>
</feature>